<organism evidence="4 5">
    <name type="scientific">Methanospirillum stamsii</name>
    <dbReference type="NCBI Taxonomy" id="1277351"/>
    <lineage>
        <taxon>Archaea</taxon>
        <taxon>Methanobacteriati</taxon>
        <taxon>Methanobacteriota</taxon>
        <taxon>Stenosarchaea group</taxon>
        <taxon>Methanomicrobia</taxon>
        <taxon>Methanomicrobiales</taxon>
        <taxon>Methanospirillaceae</taxon>
        <taxon>Methanospirillum</taxon>
    </lineage>
</organism>
<dbReference type="PANTHER" id="PTHR43421:SF1">
    <property type="entry name" value="METALLOPROTEASE PMBA"/>
    <property type="match status" value="1"/>
</dbReference>
<dbReference type="GO" id="GO:0006508">
    <property type="term" value="P:proteolysis"/>
    <property type="evidence" value="ECO:0007669"/>
    <property type="project" value="InterPro"/>
</dbReference>
<dbReference type="AlphaFoldDB" id="A0A2V2MUC9"/>
<dbReference type="Gene3D" id="3.30.2290.10">
    <property type="entry name" value="PmbA/TldD superfamily"/>
    <property type="match status" value="1"/>
</dbReference>
<evidence type="ECO:0000259" key="2">
    <source>
        <dbReference type="Pfam" id="PF19289"/>
    </source>
</evidence>
<dbReference type="InterPro" id="IPR036059">
    <property type="entry name" value="TldD/PmbA_sf"/>
</dbReference>
<dbReference type="InterPro" id="IPR002510">
    <property type="entry name" value="Metalloprtase-TldD/E_N"/>
</dbReference>
<feature type="domain" description="Metalloprotease TldD/E C-terminal" evidence="2">
    <location>
        <begin position="211"/>
        <end position="427"/>
    </location>
</feature>
<dbReference type="Proteomes" id="UP000245934">
    <property type="component" value="Unassembled WGS sequence"/>
</dbReference>
<proteinExistence type="predicted"/>
<sequence>MKLIDEIFRAAQKITDEAEVLLAHSESISADLKQDNIAIGSRTRGSGLIIRVIKDGKIGVSCTDNPQSWKKCLDAAVASAKFADPVNWKGLPDPQQLDKKPLAFDNRITPDPALVMNLISRLKSGAETYNADITSGSASLAWSEHTLANSHGLFYSEKGTQAQVGLEMIAGQSTGYESDSSWNLDNINPEKTGEEASFFAAKGQNGEEIKTGTYDVILSPQTISQLLDAAIIPALSGRNVHTGRSFFADKMGQQVAGDNISLIDDPFDSRGLANSAWDGEGMPVRKIPFIENGILKSFAYDLRTAYRYDQEPTASAVRTGQSGAPAIGNHNLLITGKEMNVYEEPGIYVHDLIGAHTANPMSGDFSVELSSPFKVHDGEMSEPIRTGMISGNIFEILHKIDGCSKETKTLGSLIVPTVRISGLSVIGRA</sequence>
<dbReference type="Pfam" id="PF01523">
    <property type="entry name" value="PmbA_TldD_1st"/>
    <property type="match status" value="1"/>
</dbReference>
<dbReference type="OrthoDB" id="84520at2157"/>
<feature type="domain" description="Metalloprotease TldD/E N-terminal" evidence="1">
    <location>
        <begin position="18"/>
        <end position="80"/>
    </location>
</feature>
<protein>
    <submittedName>
        <fullName evidence="4">TldD/PmbA family protein</fullName>
    </submittedName>
</protein>
<comment type="caution">
    <text evidence="4">The sequence shown here is derived from an EMBL/GenBank/DDBJ whole genome shotgun (WGS) entry which is preliminary data.</text>
</comment>
<gene>
    <name evidence="4" type="ORF">DLD82_13015</name>
</gene>
<dbReference type="SUPFAM" id="SSF111283">
    <property type="entry name" value="Putative modulator of DNA gyrase, PmbA/TldD"/>
    <property type="match status" value="1"/>
</dbReference>
<dbReference type="InterPro" id="IPR045570">
    <property type="entry name" value="Metalloprtase-TldD/E_cen_dom"/>
</dbReference>
<dbReference type="InterPro" id="IPR047657">
    <property type="entry name" value="PmbA"/>
</dbReference>
<evidence type="ECO:0000313" key="4">
    <source>
        <dbReference type="EMBL" id="PWR71794.1"/>
    </source>
</evidence>
<dbReference type="GO" id="GO:0005829">
    <property type="term" value="C:cytosol"/>
    <property type="evidence" value="ECO:0007669"/>
    <property type="project" value="TreeGrafter"/>
</dbReference>
<name>A0A2V2MUC9_9EURY</name>
<dbReference type="Pfam" id="PF19289">
    <property type="entry name" value="PmbA_TldD_3rd"/>
    <property type="match status" value="1"/>
</dbReference>
<evidence type="ECO:0000259" key="1">
    <source>
        <dbReference type="Pfam" id="PF01523"/>
    </source>
</evidence>
<dbReference type="EMBL" id="QGMZ01000029">
    <property type="protein sequence ID" value="PWR71794.1"/>
    <property type="molecule type" value="Genomic_DNA"/>
</dbReference>
<feature type="domain" description="Metalloprotease TldD/E central" evidence="3">
    <location>
        <begin position="112"/>
        <end position="201"/>
    </location>
</feature>
<dbReference type="GO" id="GO:0008237">
    <property type="term" value="F:metallopeptidase activity"/>
    <property type="evidence" value="ECO:0007669"/>
    <property type="project" value="InterPro"/>
</dbReference>
<dbReference type="InterPro" id="IPR035068">
    <property type="entry name" value="TldD/PmbA_N"/>
</dbReference>
<accession>A0A2V2MUC9</accession>
<dbReference type="InterPro" id="IPR045569">
    <property type="entry name" value="Metalloprtase-TldD/E_C"/>
</dbReference>
<dbReference type="Pfam" id="PF19290">
    <property type="entry name" value="PmbA_TldD_2nd"/>
    <property type="match status" value="1"/>
</dbReference>
<keyword evidence="5" id="KW-1185">Reference proteome</keyword>
<reference evidence="4 5" key="1">
    <citation type="submission" date="2018-05" db="EMBL/GenBank/DDBJ databases">
        <title>Draft genome of Methanospirillum stamsii Pt1.</title>
        <authorList>
            <person name="Dueholm M.S."/>
            <person name="Nielsen P.H."/>
            <person name="Bakmann L.F."/>
            <person name="Otzen D.E."/>
        </authorList>
    </citation>
    <scope>NUCLEOTIDE SEQUENCE [LARGE SCALE GENOMIC DNA]</scope>
    <source>
        <strain evidence="4 5">Pt1</strain>
    </source>
</reference>
<evidence type="ECO:0000259" key="3">
    <source>
        <dbReference type="Pfam" id="PF19290"/>
    </source>
</evidence>
<evidence type="ECO:0000313" key="5">
    <source>
        <dbReference type="Proteomes" id="UP000245934"/>
    </source>
</evidence>
<dbReference type="RefSeq" id="WP_109941564.1">
    <property type="nucleotide sequence ID" value="NZ_CP176366.1"/>
</dbReference>
<dbReference type="GeneID" id="97610735"/>
<dbReference type="PANTHER" id="PTHR43421">
    <property type="entry name" value="METALLOPROTEASE PMBA"/>
    <property type="match status" value="1"/>
</dbReference>